<feature type="region of interest" description="Disordered" evidence="1">
    <location>
        <begin position="163"/>
        <end position="194"/>
    </location>
</feature>
<gene>
    <name evidence="2" type="ORF">UY48_C0005G0059</name>
</gene>
<evidence type="ECO:0000313" key="3">
    <source>
        <dbReference type="Proteomes" id="UP000034588"/>
    </source>
</evidence>
<dbReference type="Proteomes" id="UP000034588">
    <property type="component" value="Unassembled WGS sequence"/>
</dbReference>
<comment type="caution">
    <text evidence="2">The sequence shown here is derived from an EMBL/GenBank/DDBJ whole genome shotgun (WGS) entry which is preliminary data.</text>
</comment>
<sequence length="194" mass="21414">MYQYSIIFRTSEPYVIKTTVPPFFQVLKGGQAIIMHDGDQGWGCIRSFQEVAALHWQGKEAAAPMQAGPIFVYQYFALGRLRAKIESQTTPQELLRQMAERSIVSLTSYTSDQGLTWDPAYGEIQFQEIGRIAFQENHVQAQAKREYTRPVDQSLSWNTVGAKKGTQLVEPESGAGVSPTDPPGTGAVEPSGGN</sequence>
<protein>
    <submittedName>
        <fullName evidence="2">Uncharacterized protein</fullName>
    </submittedName>
</protein>
<proteinExistence type="predicted"/>
<evidence type="ECO:0000313" key="2">
    <source>
        <dbReference type="EMBL" id="KKW13103.1"/>
    </source>
</evidence>
<evidence type="ECO:0000256" key="1">
    <source>
        <dbReference type="SAM" id="MobiDB-lite"/>
    </source>
</evidence>
<dbReference type="AlphaFoldDB" id="A0A0G1W335"/>
<name>A0A0G1W335_9BACT</name>
<organism evidence="2 3">
    <name type="scientific">Candidatus Gottesmanbacteria bacterium GW2011_GWB1_49_7</name>
    <dbReference type="NCBI Taxonomy" id="1618448"/>
    <lineage>
        <taxon>Bacteria</taxon>
        <taxon>Candidatus Gottesmaniibacteriota</taxon>
    </lineage>
</organism>
<dbReference type="EMBL" id="LCQD01000005">
    <property type="protein sequence ID" value="KKW13103.1"/>
    <property type="molecule type" value="Genomic_DNA"/>
</dbReference>
<accession>A0A0G1W335</accession>
<reference evidence="2 3" key="1">
    <citation type="journal article" date="2015" name="Nature">
        <title>rRNA introns, odd ribosomes, and small enigmatic genomes across a large radiation of phyla.</title>
        <authorList>
            <person name="Brown C.T."/>
            <person name="Hug L.A."/>
            <person name="Thomas B.C."/>
            <person name="Sharon I."/>
            <person name="Castelle C.J."/>
            <person name="Singh A."/>
            <person name="Wilkins M.J."/>
            <person name="Williams K.H."/>
            <person name="Banfield J.F."/>
        </authorList>
    </citation>
    <scope>NUCLEOTIDE SEQUENCE [LARGE SCALE GENOMIC DNA]</scope>
</reference>